<evidence type="ECO:0000256" key="4">
    <source>
        <dbReference type="ARBA" id="ARBA00022553"/>
    </source>
</evidence>
<evidence type="ECO:0000256" key="2">
    <source>
        <dbReference type="ARBA" id="ARBA00004236"/>
    </source>
</evidence>
<name>A0ABS5KUA2_9ACTN</name>
<protein>
    <recommendedName>
        <fullName evidence="3">histidine kinase</fullName>
        <ecNumber evidence="3">2.7.13.3</ecNumber>
    </recommendedName>
</protein>
<evidence type="ECO:0000256" key="6">
    <source>
        <dbReference type="ARBA" id="ARBA00022777"/>
    </source>
</evidence>
<organism evidence="11 12">
    <name type="scientific">Catenulispora pinistramenti</name>
    <dbReference type="NCBI Taxonomy" id="2705254"/>
    <lineage>
        <taxon>Bacteria</taxon>
        <taxon>Bacillati</taxon>
        <taxon>Actinomycetota</taxon>
        <taxon>Actinomycetes</taxon>
        <taxon>Catenulisporales</taxon>
        <taxon>Catenulisporaceae</taxon>
        <taxon>Catenulispora</taxon>
    </lineage>
</organism>
<evidence type="ECO:0000256" key="3">
    <source>
        <dbReference type="ARBA" id="ARBA00012438"/>
    </source>
</evidence>
<proteinExistence type="predicted"/>
<sequence>MRDQLEIIAMGAGSAVGASLIGWLALRALRGRSLRASLFASAATAALAVVAGIVIASRAMFISSHDAGVSVIVSLSGAAVTLALAALLGRSLAHDSRTLRSALQALGEGDAAPAPVQNGKALMTGELADLDRELRATRAKLAESRERERALERSRRELVAWVSHDLRTPLAGLRAMAEALEDGVATDPARYHVQMRQAADRLASMVDDLFELSRIHAGALRLTLESVALADLVDGALAEGQPLARARGIELSGVVTTPATVRGDVRELSRALSNLVVNAIRHTPEDGAVRIEASDLLPAAGDGEPRVLLAVTDACGGIPSEDLDRVFDVAWRGTAARTPEVESPVGAGAGLGLAIVRGIAEAHSGAVTVGNVDGGCRFEMHLPVPV</sequence>
<dbReference type="SMART" id="SM00388">
    <property type="entry name" value="HisKA"/>
    <property type="match status" value="1"/>
</dbReference>
<dbReference type="Gene3D" id="3.30.565.10">
    <property type="entry name" value="Histidine kinase-like ATPase, C-terminal domain"/>
    <property type="match status" value="1"/>
</dbReference>
<dbReference type="CDD" id="cd00082">
    <property type="entry name" value="HisKA"/>
    <property type="match status" value="1"/>
</dbReference>
<dbReference type="Pfam" id="PF00512">
    <property type="entry name" value="HisKA"/>
    <property type="match status" value="1"/>
</dbReference>
<dbReference type="InterPro" id="IPR050736">
    <property type="entry name" value="Sensor_HK_Regulatory"/>
</dbReference>
<keyword evidence="6 11" id="KW-0418">Kinase</keyword>
<evidence type="ECO:0000256" key="8">
    <source>
        <dbReference type="SAM" id="Coils"/>
    </source>
</evidence>
<dbReference type="Pfam" id="PF02518">
    <property type="entry name" value="HATPase_c"/>
    <property type="match status" value="1"/>
</dbReference>
<dbReference type="EC" id="2.7.13.3" evidence="3"/>
<dbReference type="PRINTS" id="PR00344">
    <property type="entry name" value="BCTRLSENSOR"/>
</dbReference>
<evidence type="ECO:0000256" key="5">
    <source>
        <dbReference type="ARBA" id="ARBA00022679"/>
    </source>
</evidence>
<evidence type="ECO:0000256" key="9">
    <source>
        <dbReference type="SAM" id="Phobius"/>
    </source>
</evidence>
<comment type="caution">
    <text evidence="11">The sequence shown here is derived from an EMBL/GenBank/DDBJ whole genome shotgun (WGS) entry which is preliminary data.</text>
</comment>
<keyword evidence="9" id="KW-0472">Membrane</keyword>
<dbReference type="PROSITE" id="PS50109">
    <property type="entry name" value="HIS_KIN"/>
    <property type="match status" value="1"/>
</dbReference>
<reference evidence="11 12" key="1">
    <citation type="submission" date="2020-02" db="EMBL/GenBank/DDBJ databases">
        <title>Acidophilic actinobacteria isolated from forest soil.</title>
        <authorList>
            <person name="Golinska P."/>
        </authorList>
    </citation>
    <scope>NUCLEOTIDE SEQUENCE [LARGE SCALE GENOMIC DNA]</scope>
    <source>
        <strain evidence="11 12">NL8</strain>
    </source>
</reference>
<dbReference type="InterPro" id="IPR003661">
    <property type="entry name" value="HisK_dim/P_dom"/>
</dbReference>
<keyword evidence="4" id="KW-0597">Phosphoprotein</keyword>
<feature type="domain" description="Histidine kinase" evidence="10">
    <location>
        <begin position="161"/>
        <end position="386"/>
    </location>
</feature>
<dbReference type="InterPro" id="IPR004358">
    <property type="entry name" value="Sig_transdc_His_kin-like_C"/>
</dbReference>
<dbReference type="PANTHER" id="PTHR43711:SF1">
    <property type="entry name" value="HISTIDINE KINASE 1"/>
    <property type="match status" value="1"/>
</dbReference>
<feature type="coiled-coil region" evidence="8">
    <location>
        <begin position="127"/>
        <end position="154"/>
    </location>
</feature>
<keyword evidence="9" id="KW-0812">Transmembrane</keyword>
<dbReference type="EMBL" id="JAAFYZ010000078">
    <property type="protein sequence ID" value="MBS2549632.1"/>
    <property type="molecule type" value="Genomic_DNA"/>
</dbReference>
<gene>
    <name evidence="11" type="ORF">KGQ19_22465</name>
</gene>
<keyword evidence="5" id="KW-0808">Transferase</keyword>
<dbReference type="PANTHER" id="PTHR43711">
    <property type="entry name" value="TWO-COMPONENT HISTIDINE KINASE"/>
    <property type="match status" value="1"/>
</dbReference>
<dbReference type="InterPro" id="IPR005467">
    <property type="entry name" value="His_kinase_dom"/>
</dbReference>
<dbReference type="InterPro" id="IPR003594">
    <property type="entry name" value="HATPase_dom"/>
</dbReference>
<evidence type="ECO:0000313" key="11">
    <source>
        <dbReference type="EMBL" id="MBS2549632.1"/>
    </source>
</evidence>
<evidence type="ECO:0000313" key="12">
    <source>
        <dbReference type="Proteomes" id="UP000730482"/>
    </source>
</evidence>
<feature type="transmembrane region" description="Helical" evidence="9">
    <location>
        <begin position="67"/>
        <end position="88"/>
    </location>
</feature>
<dbReference type="Proteomes" id="UP000730482">
    <property type="component" value="Unassembled WGS sequence"/>
</dbReference>
<keyword evidence="9" id="KW-1133">Transmembrane helix</keyword>
<comment type="catalytic activity">
    <reaction evidence="1">
        <text>ATP + protein L-histidine = ADP + protein N-phospho-L-histidine.</text>
        <dbReference type="EC" id="2.7.13.3"/>
    </reaction>
</comment>
<evidence type="ECO:0000256" key="7">
    <source>
        <dbReference type="ARBA" id="ARBA00023012"/>
    </source>
</evidence>
<keyword evidence="12" id="KW-1185">Reference proteome</keyword>
<dbReference type="InterPro" id="IPR036890">
    <property type="entry name" value="HATPase_C_sf"/>
</dbReference>
<feature type="transmembrane region" description="Helical" evidence="9">
    <location>
        <begin position="38"/>
        <end position="61"/>
    </location>
</feature>
<dbReference type="GO" id="GO:0016301">
    <property type="term" value="F:kinase activity"/>
    <property type="evidence" value="ECO:0007669"/>
    <property type="project" value="UniProtKB-KW"/>
</dbReference>
<dbReference type="InterPro" id="IPR036097">
    <property type="entry name" value="HisK_dim/P_sf"/>
</dbReference>
<dbReference type="SMART" id="SM00387">
    <property type="entry name" value="HATPase_c"/>
    <property type="match status" value="1"/>
</dbReference>
<feature type="transmembrane region" description="Helical" evidence="9">
    <location>
        <begin position="6"/>
        <end position="26"/>
    </location>
</feature>
<comment type="subcellular location">
    <subcellularLocation>
        <location evidence="2">Cell membrane</location>
    </subcellularLocation>
</comment>
<keyword evidence="7" id="KW-0902">Two-component regulatory system</keyword>
<dbReference type="SUPFAM" id="SSF55874">
    <property type="entry name" value="ATPase domain of HSP90 chaperone/DNA topoisomerase II/histidine kinase"/>
    <property type="match status" value="1"/>
</dbReference>
<dbReference type="SUPFAM" id="SSF47384">
    <property type="entry name" value="Homodimeric domain of signal transducing histidine kinase"/>
    <property type="match status" value="1"/>
</dbReference>
<accession>A0ABS5KUA2</accession>
<evidence type="ECO:0000256" key="1">
    <source>
        <dbReference type="ARBA" id="ARBA00000085"/>
    </source>
</evidence>
<dbReference type="RefSeq" id="WP_212011192.1">
    <property type="nucleotide sequence ID" value="NZ_JAAFYZ010000078.1"/>
</dbReference>
<dbReference type="Gene3D" id="1.10.287.130">
    <property type="match status" value="1"/>
</dbReference>
<keyword evidence="8" id="KW-0175">Coiled coil</keyword>
<evidence type="ECO:0000259" key="10">
    <source>
        <dbReference type="PROSITE" id="PS50109"/>
    </source>
</evidence>